<keyword evidence="3 7" id="KW-0812">Transmembrane</keyword>
<accession>A0A8H5D0B7</accession>
<dbReference type="Pfam" id="PF07690">
    <property type="entry name" value="MFS_1"/>
    <property type="match status" value="1"/>
</dbReference>
<evidence type="ECO:0000256" key="4">
    <source>
        <dbReference type="ARBA" id="ARBA00022989"/>
    </source>
</evidence>
<dbReference type="GO" id="GO:0016020">
    <property type="term" value="C:membrane"/>
    <property type="evidence" value="ECO:0007669"/>
    <property type="project" value="UniProtKB-SubCell"/>
</dbReference>
<evidence type="ECO:0000256" key="3">
    <source>
        <dbReference type="ARBA" id="ARBA00022692"/>
    </source>
</evidence>
<name>A0A8H5D0B7_9AGAR</name>
<proteinExistence type="predicted"/>
<evidence type="ECO:0000256" key="6">
    <source>
        <dbReference type="SAM" id="MobiDB-lite"/>
    </source>
</evidence>
<keyword evidence="2" id="KW-0813">Transport</keyword>
<evidence type="ECO:0000256" key="5">
    <source>
        <dbReference type="ARBA" id="ARBA00023136"/>
    </source>
</evidence>
<dbReference type="FunFam" id="1.20.1250.20:FF:000057">
    <property type="entry name" value="MFS general substrate transporter"/>
    <property type="match status" value="1"/>
</dbReference>
<dbReference type="GO" id="GO:0022857">
    <property type="term" value="F:transmembrane transporter activity"/>
    <property type="evidence" value="ECO:0007669"/>
    <property type="project" value="InterPro"/>
</dbReference>
<organism evidence="8 9">
    <name type="scientific">Tetrapyrgos nigripes</name>
    <dbReference type="NCBI Taxonomy" id="182062"/>
    <lineage>
        <taxon>Eukaryota</taxon>
        <taxon>Fungi</taxon>
        <taxon>Dikarya</taxon>
        <taxon>Basidiomycota</taxon>
        <taxon>Agaricomycotina</taxon>
        <taxon>Agaricomycetes</taxon>
        <taxon>Agaricomycetidae</taxon>
        <taxon>Agaricales</taxon>
        <taxon>Marasmiineae</taxon>
        <taxon>Marasmiaceae</taxon>
        <taxon>Tetrapyrgos</taxon>
    </lineage>
</organism>
<evidence type="ECO:0000256" key="7">
    <source>
        <dbReference type="SAM" id="Phobius"/>
    </source>
</evidence>
<keyword evidence="5 7" id="KW-0472">Membrane</keyword>
<dbReference type="OrthoDB" id="2962993at2759"/>
<feature type="compositionally biased region" description="Basic and acidic residues" evidence="6">
    <location>
        <begin position="13"/>
        <end position="22"/>
    </location>
</feature>
<feature type="transmembrane region" description="Helical" evidence="7">
    <location>
        <begin position="202"/>
        <end position="223"/>
    </location>
</feature>
<gene>
    <name evidence="8" type="ORF">D9758_008048</name>
</gene>
<evidence type="ECO:0000256" key="1">
    <source>
        <dbReference type="ARBA" id="ARBA00004141"/>
    </source>
</evidence>
<dbReference type="EMBL" id="JAACJM010000071">
    <property type="protein sequence ID" value="KAF5351304.1"/>
    <property type="molecule type" value="Genomic_DNA"/>
</dbReference>
<feature type="compositionally biased region" description="Low complexity" evidence="6">
    <location>
        <begin position="1"/>
        <end position="12"/>
    </location>
</feature>
<dbReference type="PANTHER" id="PTHR43791:SF19">
    <property type="entry name" value="TRANSPORTER, PUTATIVE (AFU_ORTHOLOGUE AFUA_1G01812)-RELATED"/>
    <property type="match status" value="1"/>
</dbReference>
<feature type="transmembrane region" description="Helical" evidence="7">
    <location>
        <begin position="142"/>
        <end position="160"/>
    </location>
</feature>
<dbReference type="AlphaFoldDB" id="A0A8H5D0B7"/>
<dbReference type="PANTHER" id="PTHR43791">
    <property type="entry name" value="PERMEASE-RELATED"/>
    <property type="match status" value="1"/>
</dbReference>
<feature type="transmembrane region" description="Helical" evidence="7">
    <location>
        <begin position="172"/>
        <end position="190"/>
    </location>
</feature>
<feature type="region of interest" description="Disordered" evidence="6">
    <location>
        <begin position="1"/>
        <end position="22"/>
    </location>
</feature>
<reference evidence="8 9" key="1">
    <citation type="journal article" date="2020" name="ISME J.">
        <title>Uncovering the hidden diversity of litter-decomposition mechanisms in mushroom-forming fungi.</title>
        <authorList>
            <person name="Floudas D."/>
            <person name="Bentzer J."/>
            <person name="Ahren D."/>
            <person name="Johansson T."/>
            <person name="Persson P."/>
            <person name="Tunlid A."/>
        </authorList>
    </citation>
    <scope>NUCLEOTIDE SEQUENCE [LARGE SCALE GENOMIC DNA]</scope>
    <source>
        <strain evidence="8 9">CBS 291.85</strain>
    </source>
</reference>
<dbReference type="InterPro" id="IPR011701">
    <property type="entry name" value="MFS"/>
</dbReference>
<evidence type="ECO:0000313" key="8">
    <source>
        <dbReference type="EMBL" id="KAF5351304.1"/>
    </source>
</evidence>
<sequence length="359" mass="40514">MEPATKTSGSTSSKEEKEIGSIHASEDAKTPLYNAHIDVSSVDEKKLLRKVDLALIPWLSFLYLLSFLDRTSIGNAKLYNLEVDLDITDDQYLLALTIFFFSFPVMRSSRQERLSGHLFFHETEYLAQVPSNVFLKRLRPSLWLSGLMLLWGVMMTVQGLVHNFGGLMGMRWMLGMFEAGLFPGVNYYLSCWYKRSEFGIRAALFFSAATVSGAFGGLLAAAIANMEGVGGKPAWAWIFILEGLLTVIAGAASFWIIQDFPDTAKFLSEAERTVIVRRLQGDDQYSAGGEKLRWKYIIQSLLDWKTWIGMLIYCGCDMPLYAFSLFLPSIINQLGNQIYQSCRQKSLTVVNFRFQCYAS</sequence>
<keyword evidence="4 7" id="KW-1133">Transmembrane helix</keyword>
<dbReference type="Gene3D" id="1.20.1250.20">
    <property type="entry name" value="MFS general substrate transporter like domains"/>
    <property type="match status" value="1"/>
</dbReference>
<evidence type="ECO:0000256" key="2">
    <source>
        <dbReference type="ARBA" id="ARBA00022448"/>
    </source>
</evidence>
<comment type="subcellular location">
    <subcellularLocation>
        <location evidence="1">Membrane</location>
        <topology evidence="1">Multi-pass membrane protein</topology>
    </subcellularLocation>
</comment>
<dbReference type="SUPFAM" id="SSF103473">
    <property type="entry name" value="MFS general substrate transporter"/>
    <property type="match status" value="2"/>
</dbReference>
<dbReference type="Proteomes" id="UP000559256">
    <property type="component" value="Unassembled WGS sequence"/>
</dbReference>
<keyword evidence="9" id="KW-1185">Reference proteome</keyword>
<protein>
    <submittedName>
        <fullName evidence="8">Uncharacterized protein</fullName>
    </submittedName>
</protein>
<dbReference type="InterPro" id="IPR036259">
    <property type="entry name" value="MFS_trans_sf"/>
</dbReference>
<feature type="transmembrane region" description="Helical" evidence="7">
    <location>
        <begin position="235"/>
        <end position="257"/>
    </location>
</feature>
<evidence type="ECO:0000313" key="9">
    <source>
        <dbReference type="Proteomes" id="UP000559256"/>
    </source>
</evidence>
<comment type="caution">
    <text evidence="8">The sequence shown here is derived from an EMBL/GenBank/DDBJ whole genome shotgun (WGS) entry which is preliminary data.</text>
</comment>